<evidence type="ECO:0000313" key="2">
    <source>
        <dbReference type="Proteomes" id="UP001230649"/>
    </source>
</evidence>
<protein>
    <submittedName>
        <fullName evidence="1">Uncharacterized protein</fullName>
    </submittedName>
</protein>
<organism evidence="1 2">
    <name type="scientific">Naganishia adeliensis</name>
    <dbReference type="NCBI Taxonomy" id="92952"/>
    <lineage>
        <taxon>Eukaryota</taxon>
        <taxon>Fungi</taxon>
        <taxon>Dikarya</taxon>
        <taxon>Basidiomycota</taxon>
        <taxon>Agaricomycotina</taxon>
        <taxon>Tremellomycetes</taxon>
        <taxon>Filobasidiales</taxon>
        <taxon>Filobasidiaceae</taxon>
        <taxon>Naganishia</taxon>
    </lineage>
</organism>
<dbReference type="Proteomes" id="UP001230649">
    <property type="component" value="Unassembled WGS sequence"/>
</dbReference>
<keyword evidence="2" id="KW-1185">Reference proteome</keyword>
<accession>A0ACC2UY97</accession>
<reference evidence="1" key="1">
    <citation type="submission" date="2023-04" db="EMBL/GenBank/DDBJ databases">
        <title>Draft Genome sequencing of Naganishia species isolated from polar environments using Oxford Nanopore Technology.</title>
        <authorList>
            <person name="Leo P."/>
            <person name="Venkateswaran K."/>
        </authorList>
    </citation>
    <scope>NUCLEOTIDE SEQUENCE</scope>
    <source>
        <strain evidence="1">MNA-CCFEE 5262</strain>
    </source>
</reference>
<comment type="caution">
    <text evidence="1">The sequence shown here is derived from an EMBL/GenBank/DDBJ whole genome shotgun (WGS) entry which is preliminary data.</text>
</comment>
<name>A0ACC2UY97_9TREE</name>
<evidence type="ECO:0000313" key="1">
    <source>
        <dbReference type="EMBL" id="KAJ9092050.1"/>
    </source>
</evidence>
<dbReference type="EMBL" id="JASBWS010000185">
    <property type="protein sequence ID" value="KAJ9092050.1"/>
    <property type="molecule type" value="Genomic_DNA"/>
</dbReference>
<proteinExistence type="predicted"/>
<sequence>MPSTTSTITYASAPPAYSPTAAPAPKYTPKKDFGKAFADLQGRYGFDGGAPILSPKDTTPKQRTSSDSSTGSKKSFISTIKSLLPTSPKEPKETKAPKPTRSKYVPPRVPSPARRIIESGPSLSFNAGTRAWTYPLSPVRSSSSSGSSSSSADLRKEEARKEQLRKKAAKQQSTDSAVRGVLAGVYGFDAGSATGRTAGA</sequence>
<gene>
    <name evidence="1" type="ORF">QFC20_007481</name>
</gene>